<dbReference type="Proteomes" id="UP000078541">
    <property type="component" value="Unassembled WGS sequence"/>
</dbReference>
<accession>A0A195FT12</accession>
<organism evidence="2 3">
    <name type="scientific">Trachymyrmex septentrionalis</name>
    <dbReference type="NCBI Taxonomy" id="34720"/>
    <lineage>
        <taxon>Eukaryota</taxon>
        <taxon>Metazoa</taxon>
        <taxon>Ecdysozoa</taxon>
        <taxon>Arthropoda</taxon>
        <taxon>Hexapoda</taxon>
        <taxon>Insecta</taxon>
        <taxon>Pterygota</taxon>
        <taxon>Neoptera</taxon>
        <taxon>Endopterygota</taxon>
        <taxon>Hymenoptera</taxon>
        <taxon>Apocrita</taxon>
        <taxon>Aculeata</taxon>
        <taxon>Formicoidea</taxon>
        <taxon>Formicidae</taxon>
        <taxon>Myrmicinae</taxon>
        <taxon>Trachymyrmex</taxon>
    </lineage>
</organism>
<feature type="region of interest" description="Disordered" evidence="1">
    <location>
        <begin position="59"/>
        <end position="110"/>
    </location>
</feature>
<evidence type="ECO:0000313" key="2">
    <source>
        <dbReference type="EMBL" id="KYN43437.1"/>
    </source>
</evidence>
<keyword evidence="3" id="KW-1185">Reference proteome</keyword>
<evidence type="ECO:0000256" key="1">
    <source>
        <dbReference type="SAM" id="MobiDB-lite"/>
    </source>
</evidence>
<dbReference type="EMBL" id="KQ981280">
    <property type="protein sequence ID" value="KYN43437.1"/>
    <property type="molecule type" value="Genomic_DNA"/>
</dbReference>
<protein>
    <submittedName>
        <fullName evidence="2">Uncharacterized protein</fullName>
    </submittedName>
</protein>
<gene>
    <name evidence="2" type="ORF">ALC56_02163</name>
</gene>
<evidence type="ECO:0000313" key="3">
    <source>
        <dbReference type="Proteomes" id="UP000078541"/>
    </source>
</evidence>
<sequence length="110" mass="12412">MDFFRELFLLVPPPPEETSARGARGSRKSPWKSALRFYRSCMYTGCAYHKVSTGAPLRMHEEQRGVRDDEDDATRTRTRTTTTKGCEERKRRRADDGGVGGEEKGLDVGA</sequence>
<dbReference type="AlphaFoldDB" id="A0A195FT12"/>
<reference evidence="2 3" key="1">
    <citation type="submission" date="2016-03" db="EMBL/GenBank/DDBJ databases">
        <title>Trachymyrmex septentrionalis WGS genome.</title>
        <authorList>
            <person name="Nygaard S."/>
            <person name="Hu H."/>
            <person name="Boomsma J."/>
            <person name="Zhang G."/>
        </authorList>
    </citation>
    <scope>NUCLEOTIDE SEQUENCE [LARGE SCALE GENOMIC DNA]</scope>
    <source>
        <strain evidence="2">Tsep2-gDNA-1</strain>
        <tissue evidence="2">Whole body</tissue>
    </source>
</reference>
<feature type="compositionally biased region" description="Basic and acidic residues" evidence="1">
    <location>
        <begin position="85"/>
        <end position="110"/>
    </location>
</feature>
<proteinExistence type="predicted"/>
<name>A0A195FT12_9HYME</name>